<evidence type="ECO:0000313" key="3">
    <source>
        <dbReference type="Proteomes" id="UP000006402"/>
    </source>
</evidence>
<organism evidence="2 3">
    <name type="scientific">Enterococcus faecium R496</name>
    <dbReference type="NCBI Taxonomy" id="1134836"/>
    <lineage>
        <taxon>Bacteria</taxon>
        <taxon>Bacillati</taxon>
        <taxon>Bacillota</taxon>
        <taxon>Bacilli</taxon>
        <taxon>Lactobacillales</taxon>
        <taxon>Enterococcaceae</taxon>
        <taxon>Enterococcus</taxon>
    </lineage>
</organism>
<dbReference type="AlphaFoldDB" id="A0AAV3GRA6"/>
<keyword evidence="1" id="KW-0812">Transmembrane</keyword>
<keyword evidence="1" id="KW-1133">Transmembrane helix</keyword>
<reference evidence="2 3" key="1">
    <citation type="submission" date="2012-04" db="EMBL/GenBank/DDBJ databases">
        <authorList>
            <person name="Weinstock G."/>
            <person name="Sodergren E."/>
            <person name="Lobos E.A."/>
            <person name="Fulton L."/>
            <person name="Fulton R."/>
            <person name="Courtney L."/>
            <person name="Fronick C."/>
            <person name="O'Laughlin M."/>
            <person name="Godfrey J."/>
            <person name="Wilson R.M."/>
            <person name="Miner T."/>
            <person name="Farmer C."/>
            <person name="Delehaunty K."/>
            <person name="Cordes M."/>
            <person name="Minx P."/>
            <person name="Tomlinson C."/>
            <person name="Chen J."/>
            <person name="Wollam A."/>
            <person name="Pepin K.H."/>
            <person name="Bhonagiri V."/>
            <person name="Zhang X."/>
            <person name="Suruliraj S."/>
            <person name="Warren W."/>
            <person name="Mitreva M."/>
            <person name="Mardis E.R."/>
            <person name="Wilson R.K."/>
        </authorList>
    </citation>
    <scope>NUCLEOTIDE SEQUENCE [LARGE SCALE GENOMIC DNA]</scope>
    <source>
        <strain evidence="2 3">R496</strain>
    </source>
</reference>
<proteinExistence type="predicted"/>
<dbReference type="Proteomes" id="UP000006402">
    <property type="component" value="Unassembled WGS sequence"/>
</dbReference>
<dbReference type="EMBL" id="AMAH01000281">
    <property type="protein sequence ID" value="EJX47669.1"/>
    <property type="molecule type" value="Genomic_DNA"/>
</dbReference>
<comment type="caution">
    <text evidence="2">The sequence shown here is derived from an EMBL/GenBank/DDBJ whole genome shotgun (WGS) entry which is preliminary data.</text>
</comment>
<protein>
    <submittedName>
        <fullName evidence="2">Uncharacterized protein</fullName>
    </submittedName>
</protein>
<feature type="transmembrane region" description="Helical" evidence="1">
    <location>
        <begin position="6"/>
        <end position="31"/>
    </location>
</feature>
<keyword evidence="1" id="KW-0472">Membrane</keyword>
<evidence type="ECO:0000313" key="2">
    <source>
        <dbReference type="EMBL" id="EJX47669.1"/>
    </source>
</evidence>
<sequence length="40" mass="4945">MFLNKYFLLSFGQVIIYQLNLAWSTNFLYFFKFFSINDYS</sequence>
<accession>A0AAV3GRA6</accession>
<evidence type="ECO:0000256" key="1">
    <source>
        <dbReference type="SAM" id="Phobius"/>
    </source>
</evidence>
<name>A0AAV3GRA6_ENTFC</name>
<gene>
    <name evidence="2" type="ORF">HMPREF1378_03163</name>
</gene>